<organism evidence="5 6">
    <name type="scientific">Moellerella wisconsensis ATCC 35017</name>
    <dbReference type="NCBI Taxonomy" id="1354267"/>
    <lineage>
        <taxon>Bacteria</taxon>
        <taxon>Pseudomonadati</taxon>
        <taxon>Pseudomonadota</taxon>
        <taxon>Gammaproteobacteria</taxon>
        <taxon>Enterobacterales</taxon>
        <taxon>Morganellaceae</taxon>
        <taxon>Moellerella</taxon>
    </lineage>
</organism>
<dbReference type="PRINTS" id="PR01438">
    <property type="entry name" value="UNVRSLSTRESS"/>
</dbReference>
<dbReference type="InterPro" id="IPR014729">
    <property type="entry name" value="Rossmann-like_a/b/a_fold"/>
</dbReference>
<dbReference type="EMBL" id="LGAA01000022">
    <property type="protein sequence ID" value="KPD02372.1"/>
    <property type="molecule type" value="Genomic_DNA"/>
</dbReference>
<dbReference type="PANTHER" id="PTHR46268:SF18">
    <property type="entry name" value="UNIVERSAL STRESS PROTEIN F"/>
    <property type="match status" value="1"/>
</dbReference>
<reference evidence="5 6" key="1">
    <citation type="submission" date="2015-07" db="EMBL/GenBank/DDBJ databases">
        <title>ATOL: Assembling a taxonomically balanced genome-scale reconstruction of the evolutionary history of the Enterobacteriaceae.</title>
        <authorList>
            <person name="Plunkett G.III."/>
            <person name="Neeno-Eckwall E.C."/>
            <person name="Glasner J.D."/>
            <person name="Perna N.T."/>
        </authorList>
    </citation>
    <scope>NUCLEOTIDE SEQUENCE [LARGE SCALE GENOMIC DNA]</scope>
    <source>
        <strain evidence="5 6">ATCC 35017</strain>
    </source>
</reference>
<dbReference type="Gene3D" id="3.40.50.620">
    <property type="entry name" value="HUPs"/>
    <property type="match status" value="1"/>
</dbReference>
<dbReference type="Proteomes" id="UP000053226">
    <property type="component" value="Unassembled WGS sequence"/>
</dbReference>
<evidence type="ECO:0000313" key="5">
    <source>
        <dbReference type="EMBL" id="KPD02372.1"/>
    </source>
</evidence>
<dbReference type="SUPFAM" id="SSF52402">
    <property type="entry name" value="Adenine nucleotide alpha hydrolases-like"/>
    <property type="match status" value="1"/>
</dbReference>
<dbReference type="AlphaFoldDB" id="A0A0N0I9P9"/>
<dbReference type="RefSeq" id="WP_053908779.1">
    <property type="nucleotide sequence ID" value="NZ_CAWMUS010000022.1"/>
</dbReference>
<dbReference type="InterPro" id="IPR006016">
    <property type="entry name" value="UspA"/>
</dbReference>
<dbReference type="CDD" id="cd00293">
    <property type="entry name" value="USP-like"/>
    <property type="match status" value="1"/>
</dbReference>
<evidence type="ECO:0000256" key="2">
    <source>
        <dbReference type="ARBA" id="ARBA00011738"/>
    </source>
</evidence>
<proteinExistence type="inferred from homology"/>
<accession>A0A0N0I9P9</accession>
<gene>
    <name evidence="5" type="ORF">M992_2379</name>
</gene>
<evidence type="ECO:0000256" key="3">
    <source>
        <dbReference type="ARBA" id="ARBA00040934"/>
    </source>
</evidence>
<dbReference type="OrthoDB" id="9792500at2"/>
<name>A0A0N0I9P9_9GAMM</name>
<dbReference type="InterPro" id="IPR006015">
    <property type="entry name" value="Universal_stress_UspA"/>
</dbReference>
<evidence type="ECO:0000259" key="4">
    <source>
        <dbReference type="Pfam" id="PF00582"/>
    </source>
</evidence>
<sequence>MYKTILVPIDVSEDDLTELVISHVNELQKISGASVHFLAVTAPISTYFRYGRTMIPTDFPDDEKQAEAMAKELKQKIKLFSIPEDKIHSYSSIGSVKDCILNTAEKINADLIILGSRRPSMSTYLLGSNAASVVRYAKTSVMIIR</sequence>
<dbReference type="PANTHER" id="PTHR46268">
    <property type="entry name" value="STRESS RESPONSE PROTEIN NHAX"/>
    <property type="match status" value="1"/>
</dbReference>
<protein>
    <recommendedName>
        <fullName evidence="3">Universal stress protein F</fullName>
    </recommendedName>
</protein>
<dbReference type="Pfam" id="PF00582">
    <property type="entry name" value="Usp"/>
    <property type="match status" value="1"/>
</dbReference>
<comment type="subunit">
    <text evidence="2">Homodimer.</text>
</comment>
<evidence type="ECO:0000256" key="1">
    <source>
        <dbReference type="ARBA" id="ARBA00008791"/>
    </source>
</evidence>
<feature type="domain" description="UspA" evidence="4">
    <location>
        <begin position="1"/>
        <end position="145"/>
    </location>
</feature>
<comment type="caution">
    <text evidence="5">The sequence shown here is derived from an EMBL/GenBank/DDBJ whole genome shotgun (WGS) entry which is preliminary data.</text>
</comment>
<evidence type="ECO:0000313" key="6">
    <source>
        <dbReference type="Proteomes" id="UP000053226"/>
    </source>
</evidence>
<keyword evidence="6" id="KW-1185">Reference proteome</keyword>
<comment type="similarity">
    <text evidence="1">Belongs to the universal stress protein A family.</text>
</comment>